<proteinExistence type="inferred from homology"/>
<dbReference type="OrthoDB" id="9979678at2759"/>
<evidence type="ECO:0000256" key="6">
    <source>
        <dbReference type="ARBA" id="ARBA00023212"/>
    </source>
</evidence>
<feature type="region of interest" description="Disordered" evidence="8">
    <location>
        <begin position="48"/>
        <end position="75"/>
    </location>
</feature>
<dbReference type="SUPFAM" id="SSF90096">
    <property type="entry name" value="Subunits of heterodimeric actin filament capping protein Capz"/>
    <property type="match status" value="1"/>
</dbReference>
<evidence type="ECO:0000256" key="2">
    <source>
        <dbReference type="ARBA" id="ARBA00006039"/>
    </source>
</evidence>
<dbReference type="EMBL" id="KQ257097">
    <property type="protein sequence ID" value="KNC64990.1"/>
    <property type="molecule type" value="Genomic_DNA"/>
</dbReference>
<evidence type="ECO:0000256" key="8">
    <source>
        <dbReference type="SAM" id="MobiDB-lite"/>
    </source>
</evidence>
<keyword evidence="6 7" id="KW-0206">Cytoskeleton</keyword>
<dbReference type="Pfam" id="PF01115">
    <property type="entry name" value="F_actin_cap_B"/>
    <property type="match status" value="1"/>
</dbReference>
<dbReference type="RefSeq" id="XP_014143091.1">
    <property type="nucleotide sequence ID" value="XM_014287616.1"/>
</dbReference>
<dbReference type="Gene3D" id="1.20.58.570">
    <property type="match status" value="1"/>
</dbReference>
<keyword evidence="3 7" id="KW-0117">Actin capping</keyword>
<sequence>NIENNLAGLVDLVPDLADDLLSQVDRPLKTGLDKEHNRQYILCDYNSDGDSFRSPWSNTYDPPLEDGIEPSVKLR</sequence>
<dbReference type="GeneID" id="25918808"/>
<name>A0A0L0EKW9_9EUKA</name>
<evidence type="ECO:0000256" key="1">
    <source>
        <dbReference type="ARBA" id="ARBA00004245"/>
    </source>
</evidence>
<dbReference type="InterPro" id="IPR043175">
    <property type="entry name" value="CAPZB_N"/>
</dbReference>
<keyword evidence="4 7" id="KW-0963">Cytoplasm</keyword>
<dbReference type="GO" id="GO:0051016">
    <property type="term" value="P:barbed-end actin filament capping"/>
    <property type="evidence" value="ECO:0007669"/>
    <property type="project" value="UniProtKB-UniRule"/>
</dbReference>
<reference evidence="9 10" key="1">
    <citation type="submission" date="2011-02" db="EMBL/GenBank/DDBJ databases">
        <title>The Genome Sequence of Sphaeroforma arctica JP610.</title>
        <authorList>
            <consortium name="The Broad Institute Genome Sequencing Platform"/>
            <person name="Russ C."/>
            <person name="Cuomo C."/>
            <person name="Young S.K."/>
            <person name="Zeng Q."/>
            <person name="Gargeya S."/>
            <person name="Alvarado L."/>
            <person name="Berlin A."/>
            <person name="Chapman S.B."/>
            <person name="Chen Z."/>
            <person name="Freedman E."/>
            <person name="Gellesch M."/>
            <person name="Goldberg J."/>
            <person name="Griggs A."/>
            <person name="Gujja S."/>
            <person name="Heilman E."/>
            <person name="Heiman D."/>
            <person name="Howarth C."/>
            <person name="Mehta T."/>
            <person name="Neiman D."/>
            <person name="Pearson M."/>
            <person name="Roberts A."/>
            <person name="Saif S."/>
            <person name="Shea T."/>
            <person name="Shenoy N."/>
            <person name="Sisk P."/>
            <person name="Stolte C."/>
            <person name="Sykes S."/>
            <person name="White J."/>
            <person name="Yandava C."/>
            <person name="Burger G."/>
            <person name="Gray M.W."/>
            <person name="Holland P.W.H."/>
            <person name="King N."/>
            <person name="Lang F.B.F."/>
            <person name="Roger A.J."/>
            <person name="Ruiz-Trillo I."/>
            <person name="Haas B."/>
            <person name="Nusbaum C."/>
            <person name="Birren B."/>
        </authorList>
    </citation>
    <scope>NUCLEOTIDE SEQUENCE [LARGE SCALE GENOMIC DNA]</scope>
    <source>
        <strain evidence="9 10">JP610</strain>
    </source>
</reference>
<dbReference type="PANTHER" id="PTHR10619:SF0">
    <property type="entry name" value="F-ACTIN-CAPPING PROTEIN SUBUNIT BETA ISOFORMS 1 AND 2"/>
    <property type="match status" value="1"/>
</dbReference>
<evidence type="ECO:0000256" key="7">
    <source>
        <dbReference type="RuleBase" id="RU365078"/>
    </source>
</evidence>
<keyword evidence="5 7" id="KW-0009">Actin-binding</keyword>
<dbReference type="InterPro" id="IPR001698">
    <property type="entry name" value="CAPZB"/>
</dbReference>
<dbReference type="PANTHER" id="PTHR10619">
    <property type="entry name" value="F-ACTIN-CAPPING PROTEIN SUBUNIT BETA"/>
    <property type="match status" value="1"/>
</dbReference>
<comment type="similarity">
    <text evidence="2 7">Belongs to the F-actin-capping protein beta subunit family.</text>
</comment>
<feature type="non-terminal residue" evidence="9">
    <location>
        <position position="1"/>
    </location>
</feature>
<dbReference type="eggNOG" id="KOG3174">
    <property type="taxonomic scope" value="Eukaryota"/>
</dbReference>
<dbReference type="AlphaFoldDB" id="A0A0L0EKW9"/>
<dbReference type="GO" id="GO:0008290">
    <property type="term" value="C:F-actin capping protein complex"/>
    <property type="evidence" value="ECO:0007669"/>
    <property type="project" value="UniProtKB-UniRule"/>
</dbReference>
<organism evidence="9 10">
    <name type="scientific">Sphaeroforma arctica JP610</name>
    <dbReference type="NCBI Taxonomy" id="667725"/>
    <lineage>
        <taxon>Eukaryota</taxon>
        <taxon>Ichthyosporea</taxon>
        <taxon>Ichthyophonida</taxon>
        <taxon>Sphaeroforma</taxon>
    </lineage>
</organism>
<dbReference type="GO" id="GO:0051015">
    <property type="term" value="F:actin filament binding"/>
    <property type="evidence" value="ECO:0007669"/>
    <property type="project" value="TreeGrafter"/>
</dbReference>
<dbReference type="STRING" id="667725.A0A0L0EKW9"/>
<comment type="subunit">
    <text evidence="7">Heterodimer of an alpha and a beta subunit.</text>
</comment>
<dbReference type="FunFam" id="1.20.58.570:FF:000001">
    <property type="entry name" value="F-actin-capping protein subunit beta"/>
    <property type="match status" value="1"/>
</dbReference>
<dbReference type="InterPro" id="IPR037282">
    <property type="entry name" value="CapZ_alpha/beta"/>
</dbReference>
<comment type="function">
    <text evidence="7">F-actin-capping proteins bind in a Ca(2+)-independent manner to the fast growing ends of actin filaments (barbed end) thereby blocking the exchange of subunits at these ends. Unlike other capping proteins (such as gelsolin and severin), these proteins do not sever actin filaments.</text>
</comment>
<evidence type="ECO:0000313" key="10">
    <source>
        <dbReference type="Proteomes" id="UP000054560"/>
    </source>
</evidence>
<dbReference type="Proteomes" id="UP000054560">
    <property type="component" value="Unassembled WGS sequence"/>
</dbReference>
<evidence type="ECO:0000256" key="4">
    <source>
        <dbReference type="ARBA" id="ARBA00022490"/>
    </source>
</evidence>
<comment type="subcellular location">
    <subcellularLocation>
        <location evidence="1 7">Cytoplasm</location>
        <location evidence="1 7">Cytoskeleton</location>
    </subcellularLocation>
</comment>
<evidence type="ECO:0000256" key="3">
    <source>
        <dbReference type="ARBA" id="ARBA00022467"/>
    </source>
</evidence>
<dbReference type="PRINTS" id="PR00192">
    <property type="entry name" value="FACTINCAPB"/>
</dbReference>
<evidence type="ECO:0000256" key="5">
    <source>
        <dbReference type="ARBA" id="ARBA00023203"/>
    </source>
</evidence>
<accession>A0A0L0EKW9</accession>
<dbReference type="GO" id="GO:0000902">
    <property type="term" value="P:cell morphogenesis"/>
    <property type="evidence" value="ECO:0007669"/>
    <property type="project" value="TreeGrafter"/>
</dbReference>
<protein>
    <recommendedName>
        <fullName evidence="7">F-actin-capping protein subunit beta</fullName>
    </recommendedName>
</protein>
<keyword evidence="10" id="KW-1185">Reference proteome</keyword>
<gene>
    <name evidence="9" type="ORF">SARC_18304</name>
</gene>
<evidence type="ECO:0000313" key="9">
    <source>
        <dbReference type="EMBL" id="KNC64990.1"/>
    </source>
</evidence>